<name>A0A2D0AIZ2_9FLAO</name>
<evidence type="ECO:0000256" key="2">
    <source>
        <dbReference type="SAM" id="Phobius"/>
    </source>
</evidence>
<evidence type="ECO:0000313" key="4">
    <source>
        <dbReference type="EMBL" id="OWP85204.1"/>
    </source>
</evidence>
<feature type="transmembrane region" description="Helical" evidence="2">
    <location>
        <begin position="12"/>
        <end position="32"/>
    </location>
</feature>
<dbReference type="PANTHER" id="PTHR30576:SF8">
    <property type="entry name" value="UNDECAPRENYL-PHOSPHATE GALACTOSE PHOSPHOTRANSFERASE"/>
    <property type="match status" value="1"/>
</dbReference>
<reference evidence="4 5" key="1">
    <citation type="journal article" date="2017" name="Infect. Genet. Evol.">
        <title>Comparative genome analysis of fish pathogen Flavobacterium columnare reveals extensive sequence diversity within the species.</title>
        <authorList>
            <person name="Kayansamruaj P."/>
            <person name="Dong H.T."/>
            <person name="Hirono I."/>
            <person name="Kondo H."/>
            <person name="Senapin S."/>
            <person name="Rodkhum C."/>
        </authorList>
    </citation>
    <scope>NUCLEOTIDE SEQUENCE [LARGE SCALE GENOMIC DNA]</scope>
    <source>
        <strain evidence="4 5">1215</strain>
    </source>
</reference>
<keyword evidence="2" id="KW-0472">Membrane</keyword>
<dbReference type="EMBL" id="MTCZ01000005">
    <property type="protein sequence ID" value="OWP85204.1"/>
    <property type="molecule type" value="Genomic_DNA"/>
</dbReference>
<feature type="domain" description="Bacterial sugar transferase" evidence="3">
    <location>
        <begin position="7"/>
        <end position="176"/>
    </location>
</feature>
<protein>
    <recommendedName>
        <fullName evidence="3">Bacterial sugar transferase domain-containing protein</fullName>
    </recommendedName>
</protein>
<keyword evidence="2" id="KW-1133">Transmembrane helix</keyword>
<gene>
    <name evidence="4" type="ORF">BWK59_01285</name>
</gene>
<dbReference type="Proteomes" id="UP000197768">
    <property type="component" value="Unassembled WGS sequence"/>
</dbReference>
<evidence type="ECO:0000256" key="1">
    <source>
        <dbReference type="ARBA" id="ARBA00006464"/>
    </source>
</evidence>
<organism evidence="4 5">
    <name type="scientific">Flavobacterium davisii</name>
    <dbReference type="NCBI Taxonomy" id="2906077"/>
    <lineage>
        <taxon>Bacteria</taxon>
        <taxon>Pseudomonadati</taxon>
        <taxon>Bacteroidota</taxon>
        <taxon>Flavobacteriia</taxon>
        <taxon>Flavobacteriales</taxon>
        <taxon>Flavobacteriaceae</taxon>
        <taxon>Flavobacterium</taxon>
    </lineage>
</organism>
<dbReference type="InterPro" id="IPR003362">
    <property type="entry name" value="Bact_transf"/>
</dbReference>
<accession>A0A2D0AIZ2</accession>
<dbReference type="AlphaFoldDB" id="A0A2D0AIZ2"/>
<dbReference type="RefSeq" id="WP_088390287.1">
    <property type="nucleotide sequence ID" value="NZ_MTCZ01000005.1"/>
</dbReference>
<comment type="caution">
    <text evidence="4">The sequence shown here is derived from an EMBL/GenBank/DDBJ whole genome shotgun (WGS) entry which is preliminary data.</text>
</comment>
<dbReference type="Pfam" id="PF02397">
    <property type="entry name" value="Bac_transf"/>
    <property type="match status" value="1"/>
</dbReference>
<evidence type="ECO:0000313" key="5">
    <source>
        <dbReference type="Proteomes" id="UP000197768"/>
    </source>
</evidence>
<dbReference type="GO" id="GO:0016780">
    <property type="term" value="F:phosphotransferase activity, for other substituted phosphate groups"/>
    <property type="evidence" value="ECO:0007669"/>
    <property type="project" value="TreeGrafter"/>
</dbReference>
<sequence length="196" mass="23052">MYRIIFKRLLDVLVAGLLFLTILPFVIIYVLFRNKPFFVQKRIGLNGTEFNMYKFRSMSDKRDQSGFLLPDKDRITKFGGFIRATSIDELPQLINVLKGDMSLVGPRPMLPYYMGLYNEFQKRRNEVKPGITGLSQIKGRNLLPWLKRFEYDVFYVENLSFTLDLTILLRTFVLLFRREKKEEGINSPSVEFEGNK</sequence>
<keyword evidence="2" id="KW-0812">Transmembrane</keyword>
<dbReference type="PANTHER" id="PTHR30576">
    <property type="entry name" value="COLANIC BIOSYNTHESIS UDP-GLUCOSE LIPID CARRIER TRANSFERASE"/>
    <property type="match status" value="1"/>
</dbReference>
<evidence type="ECO:0000259" key="3">
    <source>
        <dbReference type="Pfam" id="PF02397"/>
    </source>
</evidence>
<proteinExistence type="inferred from homology"/>
<comment type="similarity">
    <text evidence="1">Belongs to the bacterial sugar transferase family.</text>
</comment>